<gene>
    <name evidence="2" type="ORF">BpHYR1_037894</name>
</gene>
<organism evidence="2 3">
    <name type="scientific">Brachionus plicatilis</name>
    <name type="common">Marine rotifer</name>
    <name type="synonym">Brachionus muelleri</name>
    <dbReference type="NCBI Taxonomy" id="10195"/>
    <lineage>
        <taxon>Eukaryota</taxon>
        <taxon>Metazoa</taxon>
        <taxon>Spiralia</taxon>
        <taxon>Gnathifera</taxon>
        <taxon>Rotifera</taxon>
        <taxon>Eurotatoria</taxon>
        <taxon>Monogononta</taxon>
        <taxon>Pseudotrocha</taxon>
        <taxon>Ploima</taxon>
        <taxon>Brachionidae</taxon>
        <taxon>Brachionus</taxon>
    </lineage>
</organism>
<reference evidence="2 3" key="1">
    <citation type="journal article" date="2018" name="Sci. Rep.">
        <title>Genomic signatures of local adaptation to the degree of environmental predictability in rotifers.</title>
        <authorList>
            <person name="Franch-Gras L."/>
            <person name="Hahn C."/>
            <person name="Garcia-Roger E.M."/>
            <person name="Carmona M.J."/>
            <person name="Serra M."/>
            <person name="Gomez A."/>
        </authorList>
    </citation>
    <scope>NUCLEOTIDE SEQUENCE [LARGE SCALE GENOMIC DNA]</scope>
    <source>
        <strain evidence="2">HYR1</strain>
    </source>
</reference>
<keyword evidence="1" id="KW-0472">Membrane</keyword>
<protein>
    <submittedName>
        <fullName evidence="2">Uncharacterized protein</fullName>
    </submittedName>
</protein>
<evidence type="ECO:0000313" key="3">
    <source>
        <dbReference type="Proteomes" id="UP000276133"/>
    </source>
</evidence>
<evidence type="ECO:0000256" key="1">
    <source>
        <dbReference type="SAM" id="Phobius"/>
    </source>
</evidence>
<proteinExistence type="predicted"/>
<dbReference type="Proteomes" id="UP000276133">
    <property type="component" value="Unassembled WGS sequence"/>
</dbReference>
<name>A0A3M7QMP4_BRAPC</name>
<keyword evidence="1" id="KW-0812">Transmembrane</keyword>
<keyword evidence="1" id="KW-1133">Transmembrane helix</keyword>
<sequence length="61" mass="7094">MPIRKSFLSESQRNFEVSSVKWYAIFQIFADILQALGFLAIGTKIVVLFFLFVFYRVGLKV</sequence>
<comment type="caution">
    <text evidence="2">The sequence shown here is derived from an EMBL/GenBank/DDBJ whole genome shotgun (WGS) entry which is preliminary data.</text>
</comment>
<keyword evidence="3" id="KW-1185">Reference proteome</keyword>
<dbReference type="AlphaFoldDB" id="A0A3M7QMP4"/>
<feature type="transmembrane region" description="Helical" evidence="1">
    <location>
        <begin position="32"/>
        <end position="55"/>
    </location>
</feature>
<dbReference type="EMBL" id="REGN01005662">
    <property type="protein sequence ID" value="RNA12549.1"/>
    <property type="molecule type" value="Genomic_DNA"/>
</dbReference>
<accession>A0A3M7QMP4</accession>
<evidence type="ECO:0000313" key="2">
    <source>
        <dbReference type="EMBL" id="RNA12549.1"/>
    </source>
</evidence>